<reference evidence="5 6" key="1">
    <citation type="journal article" date="2013" name="ISME J.">
        <title>A metabolic model for members of the genus Tetrasphaera involved in enhanced biological phosphorus removal.</title>
        <authorList>
            <person name="Kristiansen R."/>
            <person name="Nguyen H.T.T."/>
            <person name="Saunders A.M."/>
            <person name="Nielsen J.L."/>
            <person name="Wimmer R."/>
            <person name="Le V.Q."/>
            <person name="McIlroy S.J."/>
            <person name="Petrovski S."/>
            <person name="Seviour R.J."/>
            <person name="Calteau A."/>
            <person name="Nielsen K.L."/>
            <person name="Nielsen P.H."/>
        </authorList>
    </citation>
    <scope>NUCLEOTIDE SEQUENCE [LARGE SCALE GENOMIC DNA]</scope>
    <source>
        <strain evidence="5 6">Ben 74</strain>
    </source>
</reference>
<dbReference type="RefSeq" id="WP_048547475.1">
    <property type="nucleotide sequence ID" value="NZ_HF571038.1"/>
</dbReference>
<feature type="transmembrane region" description="Helical" evidence="2">
    <location>
        <begin position="161"/>
        <end position="177"/>
    </location>
</feature>
<dbReference type="GO" id="GO:0009103">
    <property type="term" value="P:lipopolysaccharide biosynthetic process"/>
    <property type="evidence" value="ECO:0007669"/>
    <property type="project" value="TreeGrafter"/>
</dbReference>
<dbReference type="AlphaFoldDB" id="A0A077MDS4"/>
<dbReference type="EMBL" id="CAJC01000198">
    <property type="protein sequence ID" value="CCI54824.1"/>
    <property type="molecule type" value="Genomic_DNA"/>
</dbReference>
<feature type="transmembrane region" description="Helical" evidence="2">
    <location>
        <begin position="373"/>
        <end position="393"/>
    </location>
</feature>
<keyword evidence="2" id="KW-0472">Membrane</keyword>
<dbReference type="InterPro" id="IPR002656">
    <property type="entry name" value="Acyl_transf_3_dom"/>
</dbReference>
<dbReference type="InterPro" id="IPR050879">
    <property type="entry name" value="Acyltransferase_3"/>
</dbReference>
<sequence>MTQQTLAPSPSTPAAAPRGFRPDVEGLRAIAVGTVLWYHAGLPVLNGGFAGVDIFFVISGFLITGQLVREVERDGRISLPRFYARRAKRLFPAAAVALIASAILTRLTLSRTDWETFGGDIVAAAAYFVNWRFASRAVDYLAEDVSPSPVQHFWSLAVEEQYYIVWPLLLLLLAIVIRRRGWPTRPTMGIGLALIVIPSLIWSVYLTQTNPARAYFVTTTRLWELGIGALVAIGAATWGRIPPRWAALLAWAGLALLSIGVLVQTTATPWPGSAALVPVLGAAAVIAGGFNAGPAGPVRLLGLRPMVWIGGLSYSLYLWHWPLVVAATGRWGELNNWQGAAVVTASVIPAWLTHHFVENPLRHNKAVSASTRVALSLGLVCSLLGVAAGGWLAHAGTSSGFASAKPGSSVGAEALGNGADPATALKIDMHPTSMTPDPLKATADVPKLYADGCQVAQPSVEVLSCDYGDTKSKKIIALVGDSKMVQWLPAVDAMAKDNGWRIRTYAKSSCPWNPNPIRHKNAAYTACVTWGQKVLTLLTGKQKPMLVLTSGIRSAAYDVKTGEEEQSLMVDGYVDYWSALAKAKVPVVAIADTPQPGKIVYECVLNHHDDLMTACKGDWNRGTGTAALEAAVKQVPTARFVDLNPWICPAEQCWPVIGGVLVYRQGSHITATYAASLAPEFARQVVPLVKELTRG</sequence>
<evidence type="ECO:0000313" key="5">
    <source>
        <dbReference type="EMBL" id="CCI54824.1"/>
    </source>
</evidence>
<feature type="domain" description="Acyltransferase 3" evidence="3">
    <location>
        <begin position="23"/>
        <end position="353"/>
    </location>
</feature>
<organism evidence="5 6">
    <name type="scientific">Nostocoides jenkinsii Ben 74</name>
    <dbReference type="NCBI Taxonomy" id="1193518"/>
    <lineage>
        <taxon>Bacteria</taxon>
        <taxon>Bacillati</taxon>
        <taxon>Actinomycetota</taxon>
        <taxon>Actinomycetes</taxon>
        <taxon>Micrococcales</taxon>
        <taxon>Intrasporangiaceae</taxon>
        <taxon>Nostocoides</taxon>
    </lineage>
</organism>
<keyword evidence="6" id="KW-1185">Reference proteome</keyword>
<evidence type="ECO:0000256" key="2">
    <source>
        <dbReference type="SAM" id="Phobius"/>
    </source>
</evidence>
<feature type="compositionally biased region" description="Low complexity" evidence="1">
    <location>
        <begin position="7"/>
        <end position="17"/>
    </location>
</feature>
<gene>
    <name evidence="5" type="ORF">BN13_830014</name>
</gene>
<keyword evidence="2" id="KW-1133">Transmembrane helix</keyword>
<accession>A0A077MDS4</accession>
<dbReference type="PANTHER" id="PTHR23028">
    <property type="entry name" value="ACETYLTRANSFERASE"/>
    <property type="match status" value="1"/>
</dbReference>
<keyword evidence="5" id="KW-0808">Transferase</keyword>
<dbReference type="GO" id="GO:0016020">
    <property type="term" value="C:membrane"/>
    <property type="evidence" value="ECO:0007669"/>
    <property type="project" value="TreeGrafter"/>
</dbReference>
<dbReference type="GO" id="GO:0016747">
    <property type="term" value="F:acyltransferase activity, transferring groups other than amino-acyl groups"/>
    <property type="evidence" value="ECO:0007669"/>
    <property type="project" value="InterPro"/>
</dbReference>
<feature type="transmembrane region" description="Helical" evidence="2">
    <location>
        <begin position="47"/>
        <end position="68"/>
    </location>
</feature>
<dbReference type="Pfam" id="PF01757">
    <property type="entry name" value="Acyl_transf_3"/>
    <property type="match status" value="1"/>
</dbReference>
<feature type="transmembrane region" description="Helical" evidence="2">
    <location>
        <begin position="275"/>
        <end position="293"/>
    </location>
</feature>
<evidence type="ECO:0000259" key="4">
    <source>
        <dbReference type="Pfam" id="PF19040"/>
    </source>
</evidence>
<feature type="transmembrane region" description="Helical" evidence="2">
    <location>
        <begin position="89"/>
        <end position="109"/>
    </location>
</feature>
<feature type="transmembrane region" description="Helical" evidence="2">
    <location>
        <begin position="245"/>
        <end position="263"/>
    </location>
</feature>
<dbReference type="STRING" id="1193518.BN13_830014"/>
<keyword evidence="2" id="KW-0812">Transmembrane</keyword>
<feature type="domain" description="SGNH" evidence="4">
    <location>
        <begin position="462"/>
        <end position="682"/>
    </location>
</feature>
<protein>
    <submittedName>
        <fullName evidence="5">Predicted acyltransferase</fullName>
    </submittedName>
</protein>
<keyword evidence="5" id="KW-0012">Acyltransferase</keyword>
<dbReference type="Pfam" id="PF19040">
    <property type="entry name" value="SGNH"/>
    <property type="match status" value="1"/>
</dbReference>
<feature type="transmembrane region" description="Helical" evidence="2">
    <location>
        <begin position="334"/>
        <end position="352"/>
    </location>
</feature>
<feature type="transmembrane region" description="Helical" evidence="2">
    <location>
        <begin position="220"/>
        <end position="238"/>
    </location>
</feature>
<dbReference type="Proteomes" id="UP000035720">
    <property type="component" value="Unassembled WGS sequence"/>
</dbReference>
<feature type="transmembrane region" description="Helical" evidence="2">
    <location>
        <begin position="189"/>
        <end position="208"/>
    </location>
</feature>
<name>A0A077MDS4_9MICO</name>
<evidence type="ECO:0000259" key="3">
    <source>
        <dbReference type="Pfam" id="PF01757"/>
    </source>
</evidence>
<evidence type="ECO:0000256" key="1">
    <source>
        <dbReference type="SAM" id="MobiDB-lite"/>
    </source>
</evidence>
<evidence type="ECO:0000313" key="6">
    <source>
        <dbReference type="Proteomes" id="UP000035720"/>
    </source>
</evidence>
<feature type="transmembrane region" description="Helical" evidence="2">
    <location>
        <begin position="305"/>
        <end position="322"/>
    </location>
</feature>
<dbReference type="PANTHER" id="PTHR23028:SF53">
    <property type="entry name" value="ACYL_TRANSF_3 DOMAIN-CONTAINING PROTEIN"/>
    <property type="match status" value="1"/>
</dbReference>
<comment type="caution">
    <text evidence="5">The sequence shown here is derived from an EMBL/GenBank/DDBJ whole genome shotgun (WGS) entry which is preliminary data.</text>
</comment>
<proteinExistence type="predicted"/>
<dbReference type="InterPro" id="IPR043968">
    <property type="entry name" value="SGNH"/>
</dbReference>
<feature type="region of interest" description="Disordered" evidence="1">
    <location>
        <begin position="1"/>
        <end position="20"/>
    </location>
</feature>